<protein>
    <recommendedName>
        <fullName evidence="5">Putative glutamate--cysteine ligase 2</fullName>
        <ecNumber evidence="5">6.3.2.2</ecNumber>
    </recommendedName>
    <alternativeName>
        <fullName evidence="5">Gamma-glutamylcysteine synthetase 2</fullName>
        <shortName evidence="5">GCS 2</shortName>
        <shortName evidence="5">Gamma-GCS 2</shortName>
    </alternativeName>
</protein>
<comment type="catalytic activity">
    <reaction evidence="4 5">
        <text>L-cysteine + L-glutamate + ATP = gamma-L-glutamyl-L-cysteine + ADP + phosphate + H(+)</text>
        <dbReference type="Rhea" id="RHEA:13285"/>
        <dbReference type="ChEBI" id="CHEBI:15378"/>
        <dbReference type="ChEBI" id="CHEBI:29985"/>
        <dbReference type="ChEBI" id="CHEBI:30616"/>
        <dbReference type="ChEBI" id="CHEBI:35235"/>
        <dbReference type="ChEBI" id="CHEBI:43474"/>
        <dbReference type="ChEBI" id="CHEBI:58173"/>
        <dbReference type="ChEBI" id="CHEBI:456216"/>
        <dbReference type="EC" id="6.3.2.2"/>
    </reaction>
</comment>
<dbReference type="InterPro" id="IPR014746">
    <property type="entry name" value="Gln_synth/guanido_kin_cat_dom"/>
</dbReference>
<gene>
    <name evidence="6" type="ORF">CLV43_107106</name>
</gene>
<dbReference type="RefSeq" id="WP_106189802.1">
    <property type="nucleotide sequence ID" value="NZ_PVTF01000007.1"/>
</dbReference>
<dbReference type="InterPro" id="IPR011793">
    <property type="entry name" value="YbdK"/>
</dbReference>
<dbReference type="AlphaFoldDB" id="A0A2T0T1M0"/>
<dbReference type="PANTHER" id="PTHR36510:SF1">
    <property type="entry name" value="GLUTAMATE--CYSTEINE LIGASE 2-RELATED"/>
    <property type="match status" value="1"/>
</dbReference>
<dbReference type="SUPFAM" id="SSF55931">
    <property type="entry name" value="Glutamine synthetase/guanido kinase"/>
    <property type="match status" value="1"/>
</dbReference>
<evidence type="ECO:0000313" key="7">
    <source>
        <dbReference type="Proteomes" id="UP000239494"/>
    </source>
</evidence>
<evidence type="ECO:0000256" key="1">
    <source>
        <dbReference type="ARBA" id="ARBA00022598"/>
    </source>
</evidence>
<proteinExistence type="inferred from homology"/>
<keyword evidence="3 5" id="KW-0067">ATP-binding</keyword>
<evidence type="ECO:0000256" key="5">
    <source>
        <dbReference type="HAMAP-Rule" id="MF_01609"/>
    </source>
</evidence>
<dbReference type="HAMAP" id="MF_01609">
    <property type="entry name" value="Glu_cys_ligase_2"/>
    <property type="match status" value="1"/>
</dbReference>
<comment type="caution">
    <text evidence="6">The sequence shown here is derived from an EMBL/GenBank/DDBJ whole genome shotgun (WGS) entry which is preliminary data.</text>
</comment>
<comment type="similarity">
    <text evidence="5">Belongs to the glutamate--cysteine ligase type 2 family. YbdK subfamily.</text>
</comment>
<dbReference type="PANTHER" id="PTHR36510">
    <property type="entry name" value="GLUTAMATE--CYSTEINE LIGASE 2-RELATED"/>
    <property type="match status" value="1"/>
</dbReference>
<dbReference type="GO" id="GO:0042398">
    <property type="term" value="P:modified amino acid biosynthetic process"/>
    <property type="evidence" value="ECO:0007669"/>
    <property type="project" value="InterPro"/>
</dbReference>
<dbReference type="NCBIfam" id="NF010041">
    <property type="entry name" value="PRK13517.1-1"/>
    <property type="match status" value="1"/>
</dbReference>
<keyword evidence="7" id="KW-1185">Reference proteome</keyword>
<dbReference type="Pfam" id="PF04107">
    <property type="entry name" value="GCS2"/>
    <property type="match status" value="1"/>
</dbReference>
<keyword evidence="2 5" id="KW-0547">Nucleotide-binding</keyword>
<evidence type="ECO:0000256" key="4">
    <source>
        <dbReference type="ARBA" id="ARBA00048819"/>
    </source>
</evidence>
<dbReference type="InterPro" id="IPR006336">
    <property type="entry name" value="GCS2"/>
</dbReference>
<dbReference type="EC" id="6.3.2.2" evidence="5"/>
<comment type="function">
    <text evidence="5">ATP-dependent carboxylate-amine ligase which exhibits weak glutamate--cysteine ligase activity.</text>
</comment>
<dbReference type="OrthoDB" id="9803842at2"/>
<dbReference type="Proteomes" id="UP000239494">
    <property type="component" value="Unassembled WGS sequence"/>
</dbReference>
<dbReference type="GO" id="GO:0004357">
    <property type="term" value="F:glutamate-cysteine ligase activity"/>
    <property type="evidence" value="ECO:0007669"/>
    <property type="project" value="UniProtKB-EC"/>
</dbReference>
<name>A0A2T0T1M0_9PSEU</name>
<evidence type="ECO:0000256" key="2">
    <source>
        <dbReference type="ARBA" id="ARBA00022741"/>
    </source>
</evidence>
<keyword evidence="1 5" id="KW-0436">Ligase</keyword>
<dbReference type="EMBL" id="PVTF01000007">
    <property type="protein sequence ID" value="PRY39523.1"/>
    <property type="molecule type" value="Genomic_DNA"/>
</dbReference>
<reference evidence="6 7" key="1">
    <citation type="submission" date="2018-03" db="EMBL/GenBank/DDBJ databases">
        <title>Genomic Encyclopedia of Archaeal and Bacterial Type Strains, Phase II (KMG-II): from individual species to whole genera.</title>
        <authorList>
            <person name="Goeker M."/>
        </authorList>
    </citation>
    <scope>NUCLEOTIDE SEQUENCE [LARGE SCALE GENOMIC DNA]</scope>
    <source>
        <strain evidence="6 7">DSM 44720</strain>
    </source>
</reference>
<accession>A0A2T0T1M0</accession>
<dbReference type="Gene3D" id="3.30.590.20">
    <property type="match status" value="1"/>
</dbReference>
<dbReference type="NCBIfam" id="TIGR02050">
    <property type="entry name" value="gshA_cyan_rel"/>
    <property type="match status" value="1"/>
</dbReference>
<organism evidence="6 7">
    <name type="scientific">Umezawaea tangerina</name>
    <dbReference type="NCBI Taxonomy" id="84725"/>
    <lineage>
        <taxon>Bacteria</taxon>
        <taxon>Bacillati</taxon>
        <taxon>Actinomycetota</taxon>
        <taxon>Actinomycetes</taxon>
        <taxon>Pseudonocardiales</taxon>
        <taxon>Pseudonocardiaceae</taxon>
        <taxon>Umezawaea</taxon>
    </lineage>
</organism>
<sequence length="358" mass="36947">MGVEEEFLLADRTTRLTAPRAPAVLARVGAGGPGLVHAELLTSQVEATTGVCGDAEELRAHLVAGRARLVEAAREEDCLLLATGMPCLSGADVRNTPGPRFDAIADRYRAVVDDYESCGLHVHVGVPDRDTAVAVVDHLRPWLPTLLALSVNSPFGGGRDTGYGSWRVVRQSAFPGFGVPPRFGSAAGYDAGVARLVDCGVLVDPRMSFWLARPSSVFPTVEVRAADAALTVDGAVLQAVLTRALVRTALADLDRGVEGPVVDEQVAAAAVWSAARHGVTGPGVDVLAGRAVPVGDLVAGMLGHVAAALEDTGDDALVRRLLKELVADGTGAERQRRAAVGGGAAVVDLVAEATRAGG</sequence>
<evidence type="ECO:0000313" key="6">
    <source>
        <dbReference type="EMBL" id="PRY39523.1"/>
    </source>
</evidence>
<dbReference type="GO" id="GO:0005524">
    <property type="term" value="F:ATP binding"/>
    <property type="evidence" value="ECO:0007669"/>
    <property type="project" value="UniProtKB-KW"/>
</dbReference>
<dbReference type="InterPro" id="IPR050141">
    <property type="entry name" value="GCL_type2/YbdK_subfam"/>
</dbReference>
<evidence type="ECO:0000256" key="3">
    <source>
        <dbReference type="ARBA" id="ARBA00022840"/>
    </source>
</evidence>